<evidence type="ECO:0000256" key="7">
    <source>
        <dbReference type="SAM" id="MobiDB-lite"/>
    </source>
</evidence>
<evidence type="ECO:0000256" key="8">
    <source>
        <dbReference type="SAM" id="Phobius"/>
    </source>
</evidence>
<dbReference type="PANTHER" id="PTHR30106">
    <property type="entry name" value="INNER MEMBRANE PROTEIN YEIH-RELATED"/>
    <property type="match status" value="1"/>
</dbReference>
<dbReference type="Pfam" id="PF03601">
    <property type="entry name" value="Cons_hypoth698"/>
    <property type="match status" value="1"/>
</dbReference>
<evidence type="ECO:0000256" key="2">
    <source>
        <dbReference type="ARBA" id="ARBA00007977"/>
    </source>
</evidence>
<keyword evidence="5 8" id="KW-1133">Transmembrane helix</keyword>
<feature type="transmembrane region" description="Helical" evidence="8">
    <location>
        <begin position="174"/>
        <end position="201"/>
    </location>
</feature>
<organism evidence="9 10">
    <name type="scientific">Salana multivorans</name>
    <dbReference type="NCBI Taxonomy" id="120377"/>
    <lineage>
        <taxon>Bacteria</taxon>
        <taxon>Bacillati</taxon>
        <taxon>Actinomycetota</taxon>
        <taxon>Actinomycetes</taxon>
        <taxon>Micrococcales</taxon>
        <taxon>Beutenbergiaceae</taxon>
        <taxon>Salana</taxon>
    </lineage>
</organism>
<proteinExistence type="inferred from homology"/>
<gene>
    <name evidence="9" type="ORF">EDD28_2733</name>
</gene>
<dbReference type="PANTHER" id="PTHR30106:SF2">
    <property type="entry name" value="UPF0324 INNER MEMBRANE PROTEIN YEIH"/>
    <property type="match status" value="1"/>
</dbReference>
<protein>
    <submittedName>
        <fullName evidence="9">Putative integral membrane protein (TIGR00698 family)</fullName>
    </submittedName>
</protein>
<sequence length="366" mass="36311">MANVSHAALPATATPPSRDPHARLDRLTRLLPGLLLCLAVAGVSFGVGRLVSGLSPLIVAIVLGVLAANVGRLPGATSAGIDFSAKKLLRAGIVLLGLQLVLSDILGLGAPVLLVVVGIVAGGLLGTVLLGRLLRVPAGLALLIACGFSICGAAAVAGAAGVTDPDDEAEEDTITAVALVVIFGTLMIALVPLTASLLHLVPAAAGRWAGGSVHEIAQVVAVGGIIGGGALAVAVVVKLARVLLLAPVVAVLSIRQRRRGRAAAGTVAAPAEAVERRSTRLPPIVPPFVVGFLAMVLLRSFAPLPAGVVAAGGIAQTWLLAAAMFGLGCGVRVRTLLRVGPRPFALAALSTLLVAAIAGVGVAVTA</sequence>
<keyword evidence="3" id="KW-1003">Cell membrane</keyword>
<dbReference type="GO" id="GO:0005886">
    <property type="term" value="C:plasma membrane"/>
    <property type="evidence" value="ECO:0007669"/>
    <property type="project" value="UniProtKB-SubCell"/>
</dbReference>
<comment type="caution">
    <text evidence="9">The sequence shown here is derived from an EMBL/GenBank/DDBJ whole genome shotgun (WGS) entry which is preliminary data.</text>
</comment>
<feature type="transmembrane region" description="Helical" evidence="8">
    <location>
        <begin position="284"/>
        <end position="302"/>
    </location>
</feature>
<name>A0A3N2D0P2_9MICO</name>
<dbReference type="RefSeq" id="WP_123740299.1">
    <property type="nucleotide sequence ID" value="NZ_RKHQ01000002.1"/>
</dbReference>
<keyword evidence="10" id="KW-1185">Reference proteome</keyword>
<evidence type="ECO:0000313" key="9">
    <source>
        <dbReference type="EMBL" id="ROR93321.1"/>
    </source>
</evidence>
<feature type="transmembrane region" description="Helical" evidence="8">
    <location>
        <begin position="112"/>
        <end position="133"/>
    </location>
</feature>
<evidence type="ECO:0000313" key="10">
    <source>
        <dbReference type="Proteomes" id="UP000275356"/>
    </source>
</evidence>
<reference evidence="9 10" key="1">
    <citation type="submission" date="2018-11" db="EMBL/GenBank/DDBJ databases">
        <title>Sequencing the genomes of 1000 actinobacteria strains.</title>
        <authorList>
            <person name="Klenk H.-P."/>
        </authorList>
    </citation>
    <scope>NUCLEOTIDE SEQUENCE [LARGE SCALE GENOMIC DNA]</scope>
    <source>
        <strain evidence="9 10">DSM 13521</strain>
    </source>
</reference>
<feature type="transmembrane region" description="Helical" evidence="8">
    <location>
        <begin position="343"/>
        <end position="364"/>
    </location>
</feature>
<feature type="transmembrane region" description="Helical" evidence="8">
    <location>
        <begin position="140"/>
        <end position="162"/>
    </location>
</feature>
<evidence type="ECO:0000256" key="4">
    <source>
        <dbReference type="ARBA" id="ARBA00022692"/>
    </source>
</evidence>
<keyword evidence="4 8" id="KW-0812">Transmembrane</keyword>
<dbReference type="Proteomes" id="UP000275356">
    <property type="component" value="Unassembled WGS sequence"/>
</dbReference>
<dbReference type="OrthoDB" id="9766798at2"/>
<feature type="transmembrane region" description="Helical" evidence="8">
    <location>
        <begin position="88"/>
        <end position="106"/>
    </location>
</feature>
<dbReference type="AlphaFoldDB" id="A0A3N2D0P2"/>
<evidence type="ECO:0000256" key="1">
    <source>
        <dbReference type="ARBA" id="ARBA00004651"/>
    </source>
</evidence>
<feature type="region of interest" description="Disordered" evidence="7">
    <location>
        <begin position="1"/>
        <end position="20"/>
    </location>
</feature>
<dbReference type="InterPro" id="IPR018383">
    <property type="entry name" value="UPF0324_pro"/>
</dbReference>
<feature type="transmembrane region" description="Helical" evidence="8">
    <location>
        <begin position="213"/>
        <end position="233"/>
    </location>
</feature>
<evidence type="ECO:0000256" key="3">
    <source>
        <dbReference type="ARBA" id="ARBA00022475"/>
    </source>
</evidence>
<feature type="transmembrane region" description="Helical" evidence="8">
    <location>
        <begin position="30"/>
        <end position="51"/>
    </location>
</feature>
<feature type="transmembrane region" description="Helical" evidence="8">
    <location>
        <begin position="57"/>
        <end position="76"/>
    </location>
</feature>
<comment type="similarity">
    <text evidence="2">Belongs to the UPF0324 family.</text>
</comment>
<feature type="transmembrane region" description="Helical" evidence="8">
    <location>
        <begin position="308"/>
        <end position="331"/>
    </location>
</feature>
<comment type="subcellular location">
    <subcellularLocation>
        <location evidence="1">Cell membrane</location>
        <topology evidence="1">Multi-pass membrane protein</topology>
    </subcellularLocation>
</comment>
<evidence type="ECO:0000256" key="5">
    <source>
        <dbReference type="ARBA" id="ARBA00022989"/>
    </source>
</evidence>
<accession>A0A3N2D0P2</accession>
<keyword evidence="6 8" id="KW-0472">Membrane</keyword>
<evidence type="ECO:0000256" key="6">
    <source>
        <dbReference type="ARBA" id="ARBA00023136"/>
    </source>
</evidence>
<dbReference type="EMBL" id="RKHQ01000002">
    <property type="protein sequence ID" value="ROR93321.1"/>
    <property type="molecule type" value="Genomic_DNA"/>
</dbReference>
<feature type="transmembrane region" description="Helical" evidence="8">
    <location>
        <begin position="239"/>
        <end position="255"/>
    </location>
</feature>